<sequence>MAAFKFTANPIQIASYVGGVALFSISFLVFLNSSISFVITDRIGLKDGVGDAVGTLGFADELVALVACPIWGVLSDRIGVRLVAVIGYLIVGLSLMLLVQATNIYPQLLLARLFFSIGGAATATMVTAILPAMTYEKPNDGRTQDTFPSNMRSHRHSVAPSVSSELTITPARYRTQSPLFEESSNSKNSPAAAASQLAGVVGMFTGLGALIALLIFLPLPATFQNRGDAPSDAVAKSFYVVGTISFVVAAFCFLGLRDLPGEDGKGWHHVGSYLHQFKSNPDVGYEELTPDLPPYHRLLYRAFVLGFKDVNIGLGYLGGFVARASSVAISLFIPVFVNAYFISSGLCSGDSGSDIRHQCNRAYKVAAALSGASQLVALLCAPVYGYLSSKYVRFNEPLLLAAISGIAGYLSFGLVRNPDYNGEDGSVGVFFIVALLGISQIGAIVCSLGLLARGIQTSEPQVRKTANGEAGDGHSVGGSDSMSSTRVVSPSITSNGLRNPLDETGLETTDGTIETQPLLSNPPPETSTSEDRRQLKGSIAGIYSLAGGAGILLLTKVGGVLFDKWDRGAPFFLMAIFNGILFCLTTGYAFMEFVRPMAQRNMD</sequence>
<gene>
    <name evidence="4 6" type="ORF">P152DRAFT_455127</name>
</gene>
<feature type="transmembrane region" description="Helical" evidence="3">
    <location>
        <begin position="427"/>
        <end position="451"/>
    </location>
</feature>
<dbReference type="GO" id="GO:0016020">
    <property type="term" value="C:membrane"/>
    <property type="evidence" value="ECO:0007669"/>
    <property type="project" value="UniProtKB-SubCell"/>
</dbReference>
<dbReference type="GO" id="GO:0022857">
    <property type="term" value="F:transmembrane transporter activity"/>
    <property type="evidence" value="ECO:0007669"/>
    <property type="project" value="InterPro"/>
</dbReference>
<evidence type="ECO:0000256" key="3">
    <source>
        <dbReference type="SAM" id="Phobius"/>
    </source>
</evidence>
<dbReference type="RefSeq" id="XP_033537053.1">
    <property type="nucleotide sequence ID" value="XM_033678735.1"/>
</dbReference>
<dbReference type="Pfam" id="PF07690">
    <property type="entry name" value="MFS_1"/>
    <property type="match status" value="1"/>
</dbReference>
<evidence type="ECO:0000256" key="1">
    <source>
        <dbReference type="ARBA" id="ARBA00004141"/>
    </source>
</evidence>
<comment type="subcellular location">
    <subcellularLocation>
        <location evidence="1">Membrane</location>
        <topology evidence="1">Multi-pass membrane protein</topology>
    </subcellularLocation>
</comment>
<dbReference type="SUPFAM" id="SSF103473">
    <property type="entry name" value="MFS general substrate transporter"/>
    <property type="match status" value="2"/>
</dbReference>
<feature type="compositionally biased region" description="Polar residues" evidence="2">
    <location>
        <begin position="478"/>
        <end position="497"/>
    </location>
</feature>
<evidence type="ECO:0000313" key="4">
    <source>
        <dbReference type="EMBL" id="KAF1815422.1"/>
    </source>
</evidence>
<feature type="region of interest" description="Disordered" evidence="2">
    <location>
        <begin position="461"/>
        <end position="533"/>
    </location>
</feature>
<feature type="transmembrane region" description="Helical" evidence="3">
    <location>
        <begin position="568"/>
        <end position="591"/>
    </location>
</feature>
<dbReference type="GeneID" id="54419305"/>
<feature type="transmembrane region" description="Helical" evidence="3">
    <location>
        <begin position="238"/>
        <end position="256"/>
    </location>
</feature>
<protein>
    <recommendedName>
        <fullName evidence="7">MFS general substrate transporter</fullName>
    </recommendedName>
</protein>
<evidence type="ECO:0008006" key="7">
    <source>
        <dbReference type="Google" id="ProtNLM"/>
    </source>
</evidence>
<evidence type="ECO:0000256" key="2">
    <source>
        <dbReference type="SAM" id="MobiDB-lite"/>
    </source>
</evidence>
<dbReference type="InterPro" id="IPR036259">
    <property type="entry name" value="MFS_trans_sf"/>
</dbReference>
<feature type="transmembrane region" description="Helical" evidence="3">
    <location>
        <begin position="13"/>
        <end position="40"/>
    </location>
</feature>
<dbReference type="InterPro" id="IPR011701">
    <property type="entry name" value="MFS"/>
</dbReference>
<feature type="transmembrane region" description="Helical" evidence="3">
    <location>
        <begin position="197"/>
        <end position="217"/>
    </location>
</feature>
<feature type="transmembrane region" description="Helical" evidence="3">
    <location>
        <begin position="398"/>
        <end position="415"/>
    </location>
</feature>
<feature type="compositionally biased region" description="Polar residues" evidence="2">
    <location>
        <begin position="506"/>
        <end position="519"/>
    </location>
</feature>
<dbReference type="PANTHER" id="PTHR23524">
    <property type="entry name" value="TRANSPORTER, PUTATIVE (AFU_ORTHOLOGUE AFUA_8G04850)-RELATED"/>
    <property type="match status" value="1"/>
</dbReference>
<feature type="transmembrane region" description="Helical" evidence="3">
    <location>
        <begin position="542"/>
        <end position="562"/>
    </location>
</feature>
<name>A0A6G1GBR6_9PEZI</name>
<dbReference type="PANTHER" id="PTHR23524:SF1">
    <property type="entry name" value="MRH DOMAIN-CONTAINING PROTEIN-RELATED"/>
    <property type="match status" value="1"/>
</dbReference>
<dbReference type="OrthoDB" id="18110at2759"/>
<accession>A0A6G1GBR6</accession>
<dbReference type="AlphaFoldDB" id="A0A6G1GBR6"/>
<keyword evidence="3" id="KW-0472">Membrane</keyword>
<feature type="transmembrane region" description="Helical" evidence="3">
    <location>
        <begin position="110"/>
        <end position="133"/>
    </location>
</feature>
<organism evidence="4">
    <name type="scientific">Eremomyces bilateralis CBS 781.70</name>
    <dbReference type="NCBI Taxonomy" id="1392243"/>
    <lineage>
        <taxon>Eukaryota</taxon>
        <taxon>Fungi</taxon>
        <taxon>Dikarya</taxon>
        <taxon>Ascomycota</taxon>
        <taxon>Pezizomycotina</taxon>
        <taxon>Dothideomycetes</taxon>
        <taxon>Dothideomycetes incertae sedis</taxon>
        <taxon>Eremomycetales</taxon>
        <taxon>Eremomycetaceae</taxon>
        <taxon>Eremomyces</taxon>
    </lineage>
</organism>
<proteinExistence type="predicted"/>
<evidence type="ECO:0000313" key="6">
    <source>
        <dbReference type="RefSeq" id="XP_033537053.1"/>
    </source>
</evidence>
<feature type="transmembrane region" description="Helical" evidence="3">
    <location>
        <begin position="324"/>
        <end position="342"/>
    </location>
</feature>
<feature type="transmembrane region" description="Helical" evidence="3">
    <location>
        <begin position="362"/>
        <end position="386"/>
    </location>
</feature>
<reference evidence="6" key="3">
    <citation type="submission" date="2025-04" db="UniProtKB">
        <authorList>
            <consortium name="RefSeq"/>
        </authorList>
    </citation>
    <scope>IDENTIFICATION</scope>
    <source>
        <strain evidence="6">CBS 781.70</strain>
    </source>
</reference>
<feature type="transmembrane region" description="Helical" evidence="3">
    <location>
        <begin position="52"/>
        <end position="72"/>
    </location>
</feature>
<feature type="transmembrane region" description="Helical" evidence="3">
    <location>
        <begin position="78"/>
        <end position="98"/>
    </location>
</feature>
<dbReference type="Gene3D" id="1.20.1250.20">
    <property type="entry name" value="MFS general substrate transporter like domains"/>
    <property type="match status" value="1"/>
</dbReference>
<reference evidence="6" key="2">
    <citation type="submission" date="2020-04" db="EMBL/GenBank/DDBJ databases">
        <authorList>
            <consortium name="NCBI Genome Project"/>
        </authorList>
    </citation>
    <scope>NUCLEOTIDE SEQUENCE</scope>
    <source>
        <strain evidence="6">CBS 781.70</strain>
    </source>
</reference>
<keyword evidence="3" id="KW-1133">Transmembrane helix</keyword>
<evidence type="ECO:0000313" key="5">
    <source>
        <dbReference type="Proteomes" id="UP000504638"/>
    </source>
</evidence>
<keyword evidence="5" id="KW-1185">Reference proteome</keyword>
<reference evidence="4 6" key="1">
    <citation type="submission" date="2020-01" db="EMBL/GenBank/DDBJ databases">
        <authorList>
            <consortium name="DOE Joint Genome Institute"/>
            <person name="Haridas S."/>
            <person name="Albert R."/>
            <person name="Binder M."/>
            <person name="Bloem J."/>
            <person name="Labutti K."/>
            <person name="Salamov A."/>
            <person name="Andreopoulos B."/>
            <person name="Baker S.E."/>
            <person name="Barry K."/>
            <person name="Bills G."/>
            <person name="Bluhm B.H."/>
            <person name="Cannon C."/>
            <person name="Castanera R."/>
            <person name="Culley D.E."/>
            <person name="Daum C."/>
            <person name="Ezra D."/>
            <person name="Gonzalez J.B."/>
            <person name="Henrissat B."/>
            <person name="Kuo A."/>
            <person name="Liang C."/>
            <person name="Lipzen A."/>
            <person name="Lutzoni F."/>
            <person name="Magnuson J."/>
            <person name="Mondo S."/>
            <person name="Nolan M."/>
            <person name="Ohm R."/>
            <person name="Pangilinan J."/>
            <person name="Park H.-J."/>
            <person name="Ramirez L."/>
            <person name="Alfaro M."/>
            <person name="Sun H."/>
            <person name="Tritt A."/>
            <person name="Yoshinaga Y."/>
            <person name="Zwiers L.-H."/>
            <person name="Turgeon B.G."/>
            <person name="Goodwin S.B."/>
            <person name="Spatafora J.W."/>
            <person name="Crous P.W."/>
            <person name="Grigoriev I.V."/>
        </authorList>
    </citation>
    <scope>NUCLEOTIDE SEQUENCE</scope>
    <source>
        <strain evidence="4 6">CBS 781.70</strain>
    </source>
</reference>
<dbReference type="EMBL" id="ML975151">
    <property type="protein sequence ID" value="KAF1815422.1"/>
    <property type="molecule type" value="Genomic_DNA"/>
</dbReference>
<keyword evidence="3" id="KW-0812">Transmembrane</keyword>
<dbReference type="Proteomes" id="UP000504638">
    <property type="component" value="Unplaced"/>
</dbReference>